<dbReference type="PANTHER" id="PTHR46481:SF10">
    <property type="entry name" value="ZINC FINGER BED DOMAIN-CONTAINING PROTEIN 39"/>
    <property type="match status" value="1"/>
</dbReference>
<evidence type="ECO:0000256" key="2">
    <source>
        <dbReference type="ARBA" id="ARBA00022723"/>
    </source>
</evidence>
<evidence type="ECO:0000256" key="1">
    <source>
        <dbReference type="ARBA" id="ARBA00004123"/>
    </source>
</evidence>
<feature type="region of interest" description="Disordered" evidence="6">
    <location>
        <begin position="117"/>
        <end position="186"/>
    </location>
</feature>
<keyword evidence="2" id="KW-0479">Metal-binding</keyword>
<evidence type="ECO:0000313" key="7">
    <source>
        <dbReference type="EMBL" id="CAA7265591.1"/>
    </source>
</evidence>
<dbReference type="SUPFAM" id="SSF53098">
    <property type="entry name" value="Ribonuclease H-like"/>
    <property type="match status" value="1"/>
</dbReference>
<comment type="subcellular location">
    <subcellularLocation>
        <location evidence="1">Nucleus</location>
    </subcellularLocation>
</comment>
<feature type="compositionally biased region" description="Polar residues" evidence="6">
    <location>
        <begin position="117"/>
        <end position="130"/>
    </location>
</feature>
<feature type="compositionally biased region" description="Low complexity" evidence="6">
    <location>
        <begin position="141"/>
        <end position="153"/>
    </location>
</feature>
<dbReference type="Proteomes" id="UP000467700">
    <property type="component" value="Unassembled WGS sequence"/>
</dbReference>
<name>A0A8S0XTK4_CYCAE</name>
<evidence type="ECO:0000256" key="6">
    <source>
        <dbReference type="SAM" id="MobiDB-lite"/>
    </source>
</evidence>
<comment type="caution">
    <text evidence="7">The sequence shown here is derived from an EMBL/GenBank/DDBJ whole genome shotgun (WGS) entry which is preliminary data.</text>
</comment>
<protein>
    <submittedName>
        <fullName evidence="7">Uncharacterized protein</fullName>
    </submittedName>
</protein>
<dbReference type="GO" id="GO:0008270">
    <property type="term" value="F:zinc ion binding"/>
    <property type="evidence" value="ECO:0007669"/>
    <property type="project" value="UniProtKB-KW"/>
</dbReference>
<reference evidence="7 8" key="1">
    <citation type="submission" date="2020-01" db="EMBL/GenBank/DDBJ databases">
        <authorList>
            <person name="Gupta K D."/>
        </authorList>
    </citation>
    <scope>NUCLEOTIDE SEQUENCE [LARGE SCALE GENOMIC DNA]</scope>
</reference>
<dbReference type="AlphaFoldDB" id="A0A8S0XTK4"/>
<evidence type="ECO:0000256" key="4">
    <source>
        <dbReference type="ARBA" id="ARBA00022833"/>
    </source>
</evidence>
<proteinExistence type="predicted"/>
<dbReference type="InterPro" id="IPR012337">
    <property type="entry name" value="RNaseH-like_sf"/>
</dbReference>
<organism evidence="7 8">
    <name type="scientific">Cyclocybe aegerita</name>
    <name type="common">Black poplar mushroom</name>
    <name type="synonym">Agrocybe aegerita</name>
    <dbReference type="NCBI Taxonomy" id="1973307"/>
    <lineage>
        <taxon>Eukaryota</taxon>
        <taxon>Fungi</taxon>
        <taxon>Dikarya</taxon>
        <taxon>Basidiomycota</taxon>
        <taxon>Agaricomycotina</taxon>
        <taxon>Agaricomycetes</taxon>
        <taxon>Agaricomycetidae</taxon>
        <taxon>Agaricales</taxon>
        <taxon>Agaricineae</taxon>
        <taxon>Bolbitiaceae</taxon>
        <taxon>Cyclocybe</taxon>
    </lineage>
</organism>
<keyword evidence="5" id="KW-0539">Nucleus</keyword>
<keyword evidence="4" id="KW-0862">Zinc</keyword>
<evidence type="ECO:0000313" key="8">
    <source>
        <dbReference type="Proteomes" id="UP000467700"/>
    </source>
</evidence>
<dbReference type="EMBL" id="CACVBS010000049">
    <property type="protein sequence ID" value="CAA7265591.1"/>
    <property type="molecule type" value="Genomic_DNA"/>
</dbReference>
<keyword evidence="8" id="KW-1185">Reference proteome</keyword>
<evidence type="ECO:0000256" key="3">
    <source>
        <dbReference type="ARBA" id="ARBA00022771"/>
    </source>
</evidence>
<feature type="compositionally biased region" description="Polar residues" evidence="6">
    <location>
        <begin position="171"/>
        <end position="186"/>
    </location>
</feature>
<dbReference type="InterPro" id="IPR052035">
    <property type="entry name" value="ZnF_BED_domain_contain"/>
</dbReference>
<sequence>MSLTPQTSHCTGRCPDPQSCTCRIPLPQFYYPQPHPSFFAPSVVTPTGQHPGWLPQAYDFYPLSQSRYPTPTPAPAPAPVPPSASLSFVNTFSSSYSHPGVDVPDEPEVFRMALGESTSEVVNTPQSSTGSKRKNTTGRASPSVPGVGPQQVPAPNITSAQQAATHPALSHTRSGPSASSKYAGSLAHNTSMPNGAAATDVWYFMRGLHTNERPDMMPAQETPSENWPKIEEFSHLGCIICLFSEWTTWSNRAGQSKTICNHLKRKHWKVWRDIVILKQLKGWKELGLTRYGTGSTSGPYEREPFSLDGFYDRLVRWIVVDDQSLDVVDSPELRNLLLFISVDLNENDIPHRTKLGELITEGFKKAYLAMLQDIEISTITADNAGNNNTMMDEMAAELQSMGIHFDKEGNHIRCFPHVINIAVKAGLKELTEISIFDADLINETFAEVTRSEELENDEEYLMALQSDIVASVRCFVTACRSSGQRCEQFEKIIKNGNEAGGWPTNQGPIILQVVGLLKDMDICWSSTFNMIDRFLEQFPISCLLWAVQEITKQNDDLAIYSFTETEKAVLIDIRQFLYVFHTVQELVSAEKTPTLSVVLLMYEKLIGILQDMSKSMPKLSHAIQASVAKLEEYLAKSCKTRIYHLAMGTYSLNFTSAPHLQPNLL</sequence>
<keyword evidence="3" id="KW-0863">Zinc-finger</keyword>
<dbReference type="GO" id="GO:0005634">
    <property type="term" value="C:nucleus"/>
    <property type="evidence" value="ECO:0007669"/>
    <property type="project" value="UniProtKB-SubCell"/>
</dbReference>
<dbReference type="OrthoDB" id="2790258at2759"/>
<accession>A0A8S0XTK4</accession>
<dbReference type="PANTHER" id="PTHR46481">
    <property type="entry name" value="ZINC FINGER BED DOMAIN-CONTAINING PROTEIN 4"/>
    <property type="match status" value="1"/>
</dbReference>
<gene>
    <name evidence="7" type="ORF">AAE3_LOCUS7738</name>
</gene>
<evidence type="ECO:0000256" key="5">
    <source>
        <dbReference type="ARBA" id="ARBA00023242"/>
    </source>
</evidence>